<organism evidence="1">
    <name type="scientific">Escherichia phage fEgEco12</name>
    <dbReference type="NCBI Taxonomy" id="3158837"/>
    <lineage>
        <taxon>Viruses</taxon>
        <taxon>Duplodnaviria</taxon>
        <taxon>Heunggongvirae</taxon>
        <taxon>Uroviricota</taxon>
        <taxon>Caudoviricetes</taxon>
    </lineage>
</organism>
<proteinExistence type="predicted"/>
<protein>
    <submittedName>
        <fullName evidence="1">Uncharacterized protein</fullName>
    </submittedName>
</protein>
<evidence type="ECO:0000313" key="1">
    <source>
        <dbReference type="EMBL" id="XBS49375.1"/>
    </source>
</evidence>
<dbReference type="EMBL" id="PP777464">
    <property type="protein sequence ID" value="XBS49375.1"/>
    <property type="molecule type" value="Genomic_DNA"/>
</dbReference>
<name>A0AAU7PHC9_9CAUD</name>
<sequence length="92" mass="10585">MNNNIDAVYAMYNKYTCGAPTLDYESTEKNWKFIKESIVDVFGRDRINAWASICRDDNGETFYITYVTIYYGSEFIVGLLECLVGKDLVVLI</sequence>
<accession>A0AAU7PHC9</accession>
<reference evidence="1" key="1">
    <citation type="submission" date="2024-05" db="EMBL/GenBank/DDBJ databases">
        <authorList>
            <person name="Badawy S."/>
            <person name="Skurnik M."/>
        </authorList>
    </citation>
    <scope>NUCLEOTIDE SEQUENCE</scope>
</reference>